<accession>A0A2G8JZL6</accession>
<organism evidence="2 3">
    <name type="scientific">Stichopus japonicus</name>
    <name type="common">Sea cucumber</name>
    <dbReference type="NCBI Taxonomy" id="307972"/>
    <lineage>
        <taxon>Eukaryota</taxon>
        <taxon>Metazoa</taxon>
        <taxon>Echinodermata</taxon>
        <taxon>Eleutherozoa</taxon>
        <taxon>Echinozoa</taxon>
        <taxon>Holothuroidea</taxon>
        <taxon>Aspidochirotacea</taxon>
        <taxon>Aspidochirotida</taxon>
        <taxon>Stichopodidae</taxon>
        <taxon>Apostichopus</taxon>
    </lineage>
</organism>
<feature type="transmembrane region" description="Helical" evidence="1">
    <location>
        <begin position="12"/>
        <end position="32"/>
    </location>
</feature>
<proteinExistence type="predicted"/>
<gene>
    <name evidence="2" type="ORF">BSL78_21975</name>
</gene>
<evidence type="ECO:0000256" key="1">
    <source>
        <dbReference type="SAM" id="Phobius"/>
    </source>
</evidence>
<dbReference type="AlphaFoldDB" id="A0A2G8JZL6"/>
<keyword evidence="1" id="KW-1133">Transmembrane helix</keyword>
<sequence length="189" mass="20745">MANFQRQMDLHLCFSLVTCFILKWVLLLHVGYIDVASGSCDLATCPIVCSGCPALGGDIVTVDPSGPPHPCQEVLIQQAGYPHGYSGQACVWPFDTNNVETSFGVTVFDFDGGDGDMLKIERVLIRPSGARQNKDLFDGDTSDFDALPSSAFRDRGHELTISFTPSQQRYSNRGFSLRIMFAETGEVWP</sequence>
<evidence type="ECO:0000313" key="3">
    <source>
        <dbReference type="Proteomes" id="UP000230750"/>
    </source>
</evidence>
<protein>
    <recommendedName>
        <fullName evidence="4">CUB domain-containing protein</fullName>
    </recommendedName>
</protein>
<dbReference type="EMBL" id="MRZV01001043">
    <property type="protein sequence ID" value="PIK41180.1"/>
    <property type="molecule type" value="Genomic_DNA"/>
</dbReference>
<keyword evidence="1" id="KW-0472">Membrane</keyword>
<comment type="caution">
    <text evidence="2">The sequence shown here is derived from an EMBL/GenBank/DDBJ whole genome shotgun (WGS) entry which is preliminary data.</text>
</comment>
<dbReference type="Proteomes" id="UP000230750">
    <property type="component" value="Unassembled WGS sequence"/>
</dbReference>
<evidence type="ECO:0000313" key="2">
    <source>
        <dbReference type="EMBL" id="PIK41180.1"/>
    </source>
</evidence>
<reference evidence="2 3" key="1">
    <citation type="journal article" date="2017" name="PLoS Biol.">
        <title>The sea cucumber genome provides insights into morphological evolution and visceral regeneration.</title>
        <authorList>
            <person name="Zhang X."/>
            <person name="Sun L."/>
            <person name="Yuan J."/>
            <person name="Sun Y."/>
            <person name="Gao Y."/>
            <person name="Zhang L."/>
            <person name="Li S."/>
            <person name="Dai H."/>
            <person name="Hamel J.F."/>
            <person name="Liu C."/>
            <person name="Yu Y."/>
            <person name="Liu S."/>
            <person name="Lin W."/>
            <person name="Guo K."/>
            <person name="Jin S."/>
            <person name="Xu P."/>
            <person name="Storey K.B."/>
            <person name="Huan P."/>
            <person name="Zhang T."/>
            <person name="Zhou Y."/>
            <person name="Zhang J."/>
            <person name="Lin C."/>
            <person name="Li X."/>
            <person name="Xing L."/>
            <person name="Huo D."/>
            <person name="Sun M."/>
            <person name="Wang L."/>
            <person name="Mercier A."/>
            <person name="Li F."/>
            <person name="Yang H."/>
            <person name="Xiang J."/>
        </authorList>
    </citation>
    <scope>NUCLEOTIDE SEQUENCE [LARGE SCALE GENOMIC DNA]</scope>
    <source>
        <strain evidence="2">Shaxun</strain>
        <tissue evidence="2">Muscle</tissue>
    </source>
</reference>
<keyword evidence="3" id="KW-1185">Reference proteome</keyword>
<keyword evidence="1" id="KW-0812">Transmembrane</keyword>
<name>A0A2G8JZL6_STIJA</name>
<evidence type="ECO:0008006" key="4">
    <source>
        <dbReference type="Google" id="ProtNLM"/>
    </source>
</evidence>